<dbReference type="GO" id="GO:0016791">
    <property type="term" value="F:phosphatase activity"/>
    <property type="evidence" value="ECO:0007669"/>
    <property type="project" value="TreeGrafter"/>
</dbReference>
<dbReference type="Gene3D" id="3.60.40.10">
    <property type="entry name" value="PPM-type phosphatase domain"/>
    <property type="match status" value="1"/>
</dbReference>
<dbReference type="Pfam" id="PF07228">
    <property type="entry name" value="SpoIIE"/>
    <property type="match status" value="1"/>
</dbReference>
<dbReference type="SUPFAM" id="SSF81606">
    <property type="entry name" value="PP2C-like"/>
    <property type="match status" value="1"/>
</dbReference>
<evidence type="ECO:0000259" key="2">
    <source>
        <dbReference type="SMART" id="SM00331"/>
    </source>
</evidence>
<dbReference type="PANTHER" id="PTHR43156">
    <property type="entry name" value="STAGE II SPORULATION PROTEIN E-RELATED"/>
    <property type="match status" value="1"/>
</dbReference>
<accession>A0A1H2ABH5</accession>
<dbReference type="SMART" id="SM00331">
    <property type="entry name" value="PP2C_SIG"/>
    <property type="match status" value="1"/>
</dbReference>
<keyword evidence="1" id="KW-0378">Hydrolase</keyword>
<name>A0A1H2ABH5_9ACTN</name>
<dbReference type="Proteomes" id="UP000198688">
    <property type="component" value="Chromosome I"/>
</dbReference>
<reference evidence="3 4" key="1">
    <citation type="submission" date="2016-10" db="EMBL/GenBank/DDBJ databases">
        <authorList>
            <person name="de Groot N.N."/>
        </authorList>
    </citation>
    <scope>NUCLEOTIDE SEQUENCE [LARGE SCALE GENOMIC DNA]</scope>
    <source>
        <strain evidence="3 4">DSM 43941</strain>
    </source>
</reference>
<gene>
    <name evidence="3" type="ORF">SAMN04489716_3761</name>
</gene>
<evidence type="ECO:0000313" key="4">
    <source>
        <dbReference type="Proteomes" id="UP000198688"/>
    </source>
</evidence>
<dbReference type="InterPro" id="IPR001932">
    <property type="entry name" value="PPM-type_phosphatase-like_dom"/>
</dbReference>
<dbReference type="InterPro" id="IPR036457">
    <property type="entry name" value="PPM-type-like_dom_sf"/>
</dbReference>
<dbReference type="EMBL" id="LT629758">
    <property type="protein sequence ID" value="SDT43102.1"/>
    <property type="molecule type" value="Genomic_DNA"/>
</dbReference>
<feature type="domain" description="PPM-type phosphatase" evidence="2">
    <location>
        <begin position="32"/>
        <end position="243"/>
    </location>
</feature>
<protein>
    <submittedName>
        <fullName evidence="3">Stage II sporulation protein E (SpoIIE)</fullName>
    </submittedName>
</protein>
<dbReference type="RefSeq" id="WP_231954636.1">
    <property type="nucleotide sequence ID" value="NZ_BOMJ01000068.1"/>
</dbReference>
<keyword evidence="4" id="KW-1185">Reference proteome</keyword>
<dbReference type="STRING" id="113562.SAMN04489716_3761"/>
<dbReference type="PANTHER" id="PTHR43156:SF2">
    <property type="entry name" value="STAGE II SPORULATION PROTEIN E"/>
    <property type="match status" value="1"/>
</dbReference>
<dbReference type="InterPro" id="IPR052016">
    <property type="entry name" value="Bact_Sigma-Reg"/>
</dbReference>
<sequence>MAGINEDLDELLGQATALALQRSLLPDRLPQVTGVDLAARYMPGHAFGVGGDWYDVFQLPSGWLGVVIGDVSGHGLASAVVMGRVRSALRAYALICDDPAEALTLLNRKVHAFEAGSLTTALYVMVSPSRDRALLSSAGHLRPILAAPGAPARLADIPVDPPLGVARPVRARRTTTLPLPPGELLFCYTDGLVERRGEVIDTGLRRLVDIVKADTAESVCATVMADAAAELPTDDVAVLAVRRHPATPYGNIGPPSC</sequence>
<evidence type="ECO:0000256" key="1">
    <source>
        <dbReference type="ARBA" id="ARBA00022801"/>
    </source>
</evidence>
<dbReference type="AlphaFoldDB" id="A0A1H2ABH5"/>
<proteinExistence type="predicted"/>
<evidence type="ECO:0000313" key="3">
    <source>
        <dbReference type="EMBL" id="SDT43102.1"/>
    </source>
</evidence>
<organism evidence="3 4">
    <name type="scientific">Actinoplanes derwentensis</name>
    <dbReference type="NCBI Taxonomy" id="113562"/>
    <lineage>
        <taxon>Bacteria</taxon>
        <taxon>Bacillati</taxon>
        <taxon>Actinomycetota</taxon>
        <taxon>Actinomycetes</taxon>
        <taxon>Micromonosporales</taxon>
        <taxon>Micromonosporaceae</taxon>
        <taxon>Actinoplanes</taxon>
    </lineage>
</organism>